<comment type="similarity">
    <text evidence="1">Belongs to the globin family.</text>
</comment>
<dbReference type="GO" id="GO:0005344">
    <property type="term" value="F:oxygen carrier activity"/>
    <property type="evidence" value="ECO:0007669"/>
    <property type="project" value="UniProtKB-KW"/>
</dbReference>
<keyword evidence="1" id="KW-0349">Heme</keyword>
<dbReference type="Gene3D" id="1.10.490.10">
    <property type="entry name" value="Globins"/>
    <property type="match status" value="1"/>
</dbReference>
<reference evidence="3 4" key="1">
    <citation type="submission" date="2012-04" db="EMBL/GenBank/DDBJ databases">
        <title>The Genome Sequence of Saprolegnia declina VS20.</title>
        <authorList>
            <consortium name="The Broad Institute Genome Sequencing Platform"/>
            <person name="Russ C."/>
            <person name="Nusbaum C."/>
            <person name="Tyler B."/>
            <person name="van West P."/>
            <person name="Dieguez-Uribeondo J."/>
            <person name="de Bruijn I."/>
            <person name="Tripathy S."/>
            <person name="Jiang R."/>
            <person name="Young S.K."/>
            <person name="Zeng Q."/>
            <person name="Gargeya S."/>
            <person name="Fitzgerald M."/>
            <person name="Haas B."/>
            <person name="Abouelleil A."/>
            <person name="Alvarado L."/>
            <person name="Arachchi H.M."/>
            <person name="Berlin A."/>
            <person name="Chapman S.B."/>
            <person name="Goldberg J."/>
            <person name="Griggs A."/>
            <person name="Gujja S."/>
            <person name="Hansen M."/>
            <person name="Howarth C."/>
            <person name="Imamovic A."/>
            <person name="Larimer J."/>
            <person name="McCowen C."/>
            <person name="Montmayeur A."/>
            <person name="Murphy C."/>
            <person name="Neiman D."/>
            <person name="Pearson M."/>
            <person name="Priest M."/>
            <person name="Roberts A."/>
            <person name="Saif S."/>
            <person name="Shea T."/>
            <person name="Sisk P."/>
            <person name="Sykes S."/>
            <person name="Wortman J."/>
            <person name="Nusbaum C."/>
            <person name="Birren B."/>
        </authorList>
    </citation>
    <scope>NUCLEOTIDE SEQUENCE [LARGE SCALE GENOMIC DNA]</scope>
    <source>
        <strain evidence="3 4">VS20</strain>
    </source>
</reference>
<dbReference type="GO" id="GO:0019825">
    <property type="term" value="F:oxygen binding"/>
    <property type="evidence" value="ECO:0007669"/>
    <property type="project" value="InterPro"/>
</dbReference>
<dbReference type="Proteomes" id="UP000030762">
    <property type="component" value="Unassembled WGS sequence"/>
</dbReference>
<evidence type="ECO:0000256" key="1">
    <source>
        <dbReference type="RuleBase" id="RU000356"/>
    </source>
</evidence>
<keyword evidence="1" id="KW-0479">Metal-binding</keyword>
<dbReference type="InterPro" id="IPR050415">
    <property type="entry name" value="MRET"/>
</dbReference>
<accession>T0R340</accession>
<dbReference type="AlphaFoldDB" id="T0R340"/>
<dbReference type="PANTHER" id="PTHR47354">
    <property type="entry name" value="NADH OXIDOREDUCTASE HCR"/>
    <property type="match status" value="1"/>
</dbReference>
<dbReference type="OMA" id="GACKEHY"/>
<feature type="domain" description="Globin" evidence="2">
    <location>
        <begin position="10"/>
        <end position="108"/>
    </location>
</feature>
<keyword evidence="4" id="KW-1185">Reference proteome</keyword>
<evidence type="ECO:0000259" key="2">
    <source>
        <dbReference type="Pfam" id="PF00042"/>
    </source>
</evidence>
<organism evidence="3 4">
    <name type="scientific">Saprolegnia diclina (strain VS20)</name>
    <dbReference type="NCBI Taxonomy" id="1156394"/>
    <lineage>
        <taxon>Eukaryota</taxon>
        <taxon>Sar</taxon>
        <taxon>Stramenopiles</taxon>
        <taxon>Oomycota</taxon>
        <taxon>Saprolegniomycetes</taxon>
        <taxon>Saprolegniales</taxon>
        <taxon>Saprolegniaceae</taxon>
        <taxon>Saprolegnia</taxon>
    </lineage>
</organism>
<dbReference type="VEuPathDB" id="FungiDB:SDRG_01352"/>
<dbReference type="EMBL" id="JH767134">
    <property type="protein sequence ID" value="EQC41381.1"/>
    <property type="molecule type" value="Genomic_DNA"/>
</dbReference>
<sequence length="356" mass="39136">MTPVKFFHTTFYAKLFARVPSARRLFRSSMTLQGKSITGMVHTLATLIRSHDVVETAQRLATMHASYGACKEHYADVGLTLLETLEAVSGPVWSEQIKTAYLNAYCFVYYLMLPVILSTPVTPLAPSVDAHIVATDAIASNVYRLRIAVDLPLRYHPGDAVVVGVPLAIGEVRAVVALTSLYDANSREIEVCVENVDKVSEWLCNAPLQSTLQVFWVVSSLHWELDTPAFLPRKALFLSQGAAGAPFFATVRALHAASIDCDVLWLQSGSESIPYFEHPFDDIPWARCQIALVDAPTALCSYDVAGWHAYIAGSTDFVETSTQSFVQAGGSVSEIDIYTLHTAEFELDEICHRSTN</sequence>
<dbReference type="PANTHER" id="PTHR47354:SF5">
    <property type="entry name" value="PROTEIN RFBI"/>
    <property type="match status" value="1"/>
</dbReference>
<keyword evidence="1" id="KW-0408">Iron</keyword>
<dbReference type="GeneID" id="19942079"/>
<dbReference type="OrthoDB" id="58775at2759"/>
<dbReference type="InParanoid" id="T0R340"/>
<dbReference type="GO" id="GO:0020037">
    <property type="term" value="F:heme binding"/>
    <property type="evidence" value="ECO:0007669"/>
    <property type="project" value="InterPro"/>
</dbReference>
<dbReference type="GO" id="GO:0016491">
    <property type="term" value="F:oxidoreductase activity"/>
    <property type="evidence" value="ECO:0007669"/>
    <property type="project" value="TreeGrafter"/>
</dbReference>
<dbReference type="InterPro" id="IPR000971">
    <property type="entry name" value="Globin"/>
</dbReference>
<dbReference type="SUPFAM" id="SSF46458">
    <property type="entry name" value="Globin-like"/>
    <property type="match status" value="1"/>
</dbReference>
<evidence type="ECO:0000313" key="3">
    <source>
        <dbReference type="EMBL" id="EQC41381.1"/>
    </source>
</evidence>
<keyword evidence="1" id="KW-0561">Oxygen transport</keyword>
<gene>
    <name evidence="3" type="ORF">SDRG_01352</name>
</gene>
<evidence type="ECO:0000313" key="4">
    <source>
        <dbReference type="Proteomes" id="UP000030762"/>
    </source>
</evidence>
<dbReference type="InterPro" id="IPR012292">
    <property type="entry name" value="Globin/Proto"/>
</dbReference>
<name>T0R340_SAPDV</name>
<dbReference type="RefSeq" id="XP_008605095.1">
    <property type="nucleotide sequence ID" value="XM_008606873.1"/>
</dbReference>
<protein>
    <recommendedName>
        <fullName evidence="2">Globin domain-containing protein</fullName>
    </recommendedName>
</protein>
<keyword evidence="1" id="KW-0813">Transport</keyword>
<proteinExistence type="inferred from homology"/>
<dbReference type="InterPro" id="IPR009050">
    <property type="entry name" value="Globin-like_sf"/>
</dbReference>
<dbReference type="Pfam" id="PF00042">
    <property type="entry name" value="Globin"/>
    <property type="match status" value="1"/>
</dbReference>